<dbReference type="EMBL" id="KN827370">
    <property type="protein sequence ID" value="KIK76648.1"/>
    <property type="molecule type" value="Genomic_DNA"/>
</dbReference>
<keyword evidence="1" id="KW-0472">Membrane</keyword>
<reference evidence="2 3" key="1">
    <citation type="submission" date="2014-04" db="EMBL/GenBank/DDBJ databases">
        <authorList>
            <consortium name="DOE Joint Genome Institute"/>
            <person name="Kuo A."/>
            <person name="Kohler A."/>
            <person name="Jargeat P."/>
            <person name="Nagy L.G."/>
            <person name="Floudas D."/>
            <person name="Copeland A."/>
            <person name="Barry K.W."/>
            <person name="Cichocki N."/>
            <person name="Veneault-Fourrey C."/>
            <person name="LaButti K."/>
            <person name="Lindquist E.A."/>
            <person name="Lipzen A."/>
            <person name="Lundell T."/>
            <person name="Morin E."/>
            <person name="Murat C."/>
            <person name="Sun H."/>
            <person name="Tunlid A."/>
            <person name="Henrissat B."/>
            <person name="Grigoriev I.V."/>
            <person name="Hibbett D.S."/>
            <person name="Martin F."/>
            <person name="Nordberg H.P."/>
            <person name="Cantor M.N."/>
            <person name="Hua S.X."/>
        </authorList>
    </citation>
    <scope>NUCLEOTIDE SEQUENCE [LARGE SCALE GENOMIC DNA]</scope>
    <source>
        <strain evidence="2 3">Ve08.2h10</strain>
    </source>
</reference>
<gene>
    <name evidence="2" type="ORF">PAXRUDRAFT_169245</name>
</gene>
<accession>A0A0D0CMV8</accession>
<organism evidence="2 3">
    <name type="scientific">Paxillus rubicundulus Ve08.2h10</name>
    <dbReference type="NCBI Taxonomy" id="930991"/>
    <lineage>
        <taxon>Eukaryota</taxon>
        <taxon>Fungi</taxon>
        <taxon>Dikarya</taxon>
        <taxon>Basidiomycota</taxon>
        <taxon>Agaricomycotina</taxon>
        <taxon>Agaricomycetes</taxon>
        <taxon>Agaricomycetidae</taxon>
        <taxon>Boletales</taxon>
        <taxon>Paxilineae</taxon>
        <taxon>Paxillaceae</taxon>
        <taxon>Paxillus</taxon>
    </lineage>
</organism>
<evidence type="ECO:0000313" key="2">
    <source>
        <dbReference type="EMBL" id="KIK76648.1"/>
    </source>
</evidence>
<dbReference type="Proteomes" id="UP000054538">
    <property type="component" value="Unassembled WGS sequence"/>
</dbReference>
<dbReference type="OrthoDB" id="3257613at2759"/>
<keyword evidence="1" id="KW-0812">Transmembrane</keyword>
<sequence length="129" mass="14882">MCNCTYGKSKIYSGLINPIRSADRAIVFTFKVLDDFLQDDVECGTAAMNYFSKLKRITSNVFLHLVLVIFSVRYGTCLGELVLFCPASVIELQYHDIMATLEIPFSELQNYYEYLINEYQTEFGLNSKW</sequence>
<evidence type="ECO:0000256" key="1">
    <source>
        <dbReference type="SAM" id="Phobius"/>
    </source>
</evidence>
<keyword evidence="1" id="KW-1133">Transmembrane helix</keyword>
<reference evidence="3" key="2">
    <citation type="submission" date="2015-01" db="EMBL/GenBank/DDBJ databases">
        <title>Evolutionary Origins and Diversification of the Mycorrhizal Mutualists.</title>
        <authorList>
            <consortium name="DOE Joint Genome Institute"/>
            <consortium name="Mycorrhizal Genomics Consortium"/>
            <person name="Kohler A."/>
            <person name="Kuo A."/>
            <person name="Nagy L.G."/>
            <person name="Floudas D."/>
            <person name="Copeland A."/>
            <person name="Barry K.W."/>
            <person name="Cichocki N."/>
            <person name="Veneault-Fourrey C."/>
            <person name="LaButti K."/>
            <person name="Lindquist E.A."/>
            <person name="Lipzen A."/>
            <person name="Lundell T."/>
            <person name="Morin E."/>
            <person name="Murat C."/>
            <person name="Riley R."/>
            <person name="Ohm R."/>
            <person name="Sun H."/>
            <person name="Tunlid A."/>
            <person name="Henrissat B."/>
            <person name="Grigoriev I.V."/>
            <person name="Hibbett D.S."/>
            <person name="Martin F."/>
        </authorList>
    </citation>
    <scope>NUCLEOTIDE SEQUENCE [LARGE SCALE GENOMIC DNA]</scope>
    <source>
        <strain evidence="3">Ve08.2h10</strain>
    </source>
</reference>
<dbReference type="AlphaFoldDB" id="A0A0D0CMV8"/>
<feature type="transmembrane region" description="Helical" evidence="1">
    <location>
        <begin position="61"/>
        <end position="84"/>
    </location>
</feature>
<dbReference type="HOGENOM" id="CLU_1949502_0_0_1"/>
<dbReference type="InParanoid" id="A0A0D0CMV8"/>
<name>A0A0D0CMV8_9AGAM</name>
<proteinExistence type="predicted"/>
<evidence type="ECO:0000313" key="3">
    <source>
        <dbReference type="Proteomes" id="UP000054538"/>
    </source>
</evidence>
<dbReference type="STRING" id="930991.A0A0D0CMV8"/>
<protein>
    <submittedName>
        <fullName evidence="2">Uncharacterized protein</fullName>
    </submittedName>
</protein>
<keyword evidence="3" id="KW-1185">Reference proteome</keyword>